<organism evidence="1 2">
    <name type="scientific">Salix dunnii</name>
    <dbReference type="NCBI Taxonomy" id="1413687"/>
    <lineage>
        <taxon>Eukaryota</taxon>
        <taxon>Viridiplantae</taxon>
        <taxon>Streptophyta</taxon>
        <taxon>Embryophyta</taxon>
        <taxon>Tracheophyta</taxon>
        <taxon>Spermatophyta</taxon>
        <taxon>Magnoliopsida</taxon>
        <taxon>eudicotyledons</taxon>
        <taxon>Gunneridae</taxon>
        <taxon>Pentapetalae</taxon>
        <taxon>rosids</taxon>
        <taxon>fabids</taxon>
        <taxon>Malpighiales</taxon>
        <taxon>Salicaceae</taxon>
        <taxon>Saliceae</taxon>
        <taxon>Salix</taxon>
    </lineage>
</organism>
<keyword evidence="2" id="KW-1185">Reference proteome</keyword>
<sequence length="147" mass="17211">MHQVSDIHHESICTRVYVHPLPFPGSHLKPPDLILTYNCHAAHVSVHSEPFNFFSVHSTSWRRIAVYSQVSVTVTEIRFVELFCRIFSHAHQHCLHYSPRKLRHFGSIFSYCLTDGLDGPAELLKNFVQKQRSLVQKHEDFQRMEMQ</sequence>
<reference evidence="1 2" key="1">
    <citation type="submission" date="2020-10" db="EMBL/GenBank/DDBJ databases">
        <title>Plant Genome Project.</title>
        <authorList>
            <person name="Zhang R.-G."/>
        </authorList>
    </citation>
    <scope>NUCLEOTIDE SEQUENCE [LARGE SCALE GENOMIC DNA]</scope>
    <source>
        <strain evidence="1">FAFU-HL-1</strain>
        <tissue evidence="1">Leaf</tissue>
    </source>
</reference>
<comment type="caution">
    <text evidence="1">The sequence shown here is derived from an EMBL/GenBank/DDBJ whole genome shotgun (WGS) entry which is preliminary data.</text>
</comment>
<name>A0A835N1U8_9ROSI</name>
<dbReference type="Proteomes" id="UP000657918">
    <property type="component" value="Unassembled WGS sequence"/>
</dbReference>
<dbReference type="EMBL" id="JADGMS010000003">
    <property type="protein sequence ID" value="KAF9685654.1"/>
    <property type="molecule type" value="Genomic_DNA"/>
</dbReference>
<gene>
    <name evidence="1" type="ORF">SADUNF_Sadunf03G0076900</name>
</gene>
<evidence type="ECO:0000313" key="1">
    <source>
        <dbReference type="EMBL" id="KAF9685654.1"/>
    </source>
</evidence>
<accession>A0A835N1U8</accession>
<dbReference type="AlphaFoldDB" id="A0A835N1U8"/>
<proteinExistence type="predicted"/>
<protein>
    <submittedName>
        <fullName evidence="1">Uncharacterized protein</fullName>
    </submittedName>
</protein>
<evidence type="ECO:0000313" key="2">
    <source>
        <dbReference type="Proteomes" id="UP000657918"/>
    </source>
</evidence>